<dbReference type="RefSeq" id="WP_322855572.1">
    <property type="nucleotide sequence ID" value="NZ_JAYDCJ010000003.1"/>
</dbReference>
<organism evidence="1 2">
    <name type="scientific">Marinobacter qingdaonensis</name>
    <dbReference type="NCBI Taxonomy" id="3108486"/>
    <lineage>
        <taxon>Bacteria</taxon>
        <taxon>Pseudomonadati</taxon>
        <taxon>Pseudomonadota</taxon>
        <taxon>Gammaproteobacteria</taxon>
        <taxon>Pseudomonadales</taxon>
        <taxon>Marinobacteraceae</taxon>
        <taxon>Marinobacter</taxon>
    </lineage>
</organism>
<proteinExistence type="predicted"/>
<keyword evidence="2" id="KW-1185">Reference proteome</keyword>
<reference evidence="1 2" key="1">
    <citation type="submission" date="2023-12" db="EMBL/GenBank/DDBJ databases">
        <title>Marinobacter qingdaonensis sp. nov., isolated from the intertidal sediment of Qingdao, PR China.</title>
        <authorList>
            <person name="Li Y."/>
        </authorList>
    </citation>
    <scope>NUCLEOTIDE SEQUENCE [LARGE SCALE GENOMIC DNA]</scope>
    <source>
        <strain evidence="1 2">ASW11-75</strain>
    </source>
</reference>
<accession>A0ABU5NZ64</accession>
<evidence type="ECO:0000313" key="2">
    <source>
        <dbReference type="Proteomes" id="UP001305746"/>
    </source>
</evidence>
<gene>
    <name evidence="1" type="ORF">U5822_10470</name>
</gene>
<evidence type="ECO:0008006" key="3">
    <source>
        <dbReference type="Google" id="ProtNLM"/>
    </source>
</evidence>
<protein>
    <recommendedName>
        <fullName evidence="3">UrcA family protein</fullName>
    </recommendedName>
</protein>
<sequence>MKFPVATVMLVSAAVAFVIWDQTQEEAPPLDPARFTNLAANPLERGAVVDWAVEQVPQLCEEATGSVAGSEAHRACVDTSEKRESSCRRAMADQFPGLVASEALFRDLSITTMNCLVPQSARL</sequence>
<dbReference type="EMBL" id="JAYDCJ010000003">
    <property type="protein sequence ID" value="MEA1081096.1"/>
    <property type="molecule type" value="Genomic_DNA"/>
</dbReference>
<name>A0ABU5NZ64_9GAMM</name>
<evidence type="ECO:0000313" key="1">
    <source>
        <dbReference type="EMBL" id="MEA1081096.1"/>
    </source>
</evidence>
<dbReference type="Proteomes" id="UP001305746">
    <property type="component" value="Unassembled WGS sequence"/>
</dbReference>
<comment type="caution">
    <text evidence="1">The sequence shown here is derived from an EMBL/GenBank/DDBJ whole genome shotgun (WGS) entry which is preliminary data.</text>
</comment>